<dbReference type="RefSeq" id="WP_117203043.1">
    <property type="nucleotide sequence ID" value="NZ_JBHTBK010000028.1"/>
</dbReference>
<evidence type="ECO:0000256" key="2">
    <source>
        <dbReference type="ARBA" id="ARBA00007511"/>
    </source>
</evidence>
<keyword evidence="4 6" id="KW-1133">Transmembrane helix</keyword>
<feature type="transmembrane region" description="Helical" evidence="6">
    <location>
        <begin position="217"/>
        <end position="235"/>
    </location>
</feature>
<feature type="transmembrane region" description="Helical" evidence="6">
    <location>
        <begin position="51"/>
        <end position="70"/>
    </location>
</feature>
<evidence type="ECO:0000313" key="8">
    <source>
        <dbReference type="Proteomes" id="UP000262917"/>
    </source>
</evidence>
<name>A0A372DJY2_9GAMM</name>
<keyword evidence="3 6" id="KW-0812">Transmembrane</keyword>
<accession>A0A372DJY2</accession>
<dbReference type="OrthoDB" id="9805314at2"/>
<organism evidence="7 8">
    <name type="scientific">Cognatiluteimonas weifangensis</name>
    <dbReference type="NCBI Taxonomy" id="2303539"/>
    <lineage>
        <taxon>Bacteria</taxon>
        <taxon>Pseudomonadati</taxon>
        <taxon>Pseudomonadota</taxon>
        <taxon>Gammaproteobacteria</taxon>
        <taxon>Lysobacterales</taxon>
        <taxon>Lysobacteraceae</taxon>
        <taxon>Cognatiluteimonas</taxon>
    </lineage>
</organism>
<dbReference type="PANTHER" id="PTHR30238">
    <property type="entry name" value="MEMBRANE BOUND PREDICTED REDOX MODULATOR"/>
    <property type="match status" value="1"/>
</dbReference>
<evidence type="ECO:0000256" key="3">
    <source>
        <dbReference type="ARBA" id="ARBA00022692"/>
    </source>
</evidence>
<feature type="transmembrane region" description="Helical" evidence="6">
    <location>
        <begin position="157"/>
        <end position="176"/>
    </location>
</feature>
<feature type="transmembrane region" description="Helical" evidence="6">
    <location>
        <begin position="12"/>
        <end position="39"/>
    </location>
</feature>
<evidence type="ECO:0000256" key="6">
    <source>
        <dbReference type="SAM" id="Phobius"/>
    </source>
</evidence>
<dbReference type="InterPro" id="IPR005496">
    <property type="entry name" value="Integral_membrane_TerC"/>
</dbReference>
<evidence type="ECO:0000256" key="5">
    <source>
        <dbReference type="ARBA" id="ARBA00023136"/>
    </source>
</evidence>
<dbReference type="Proteomes" id="UP000262917">
    <property type="component" value="Unassembled WGS sequence"/>
</dbReference>
<dbReference type="AlphaFoldDB" id="A0A372DJY2"/>
<feature type="transmembrane region" description="Helical" evidence="6">
    <location>
        <begin position="128"/>
        <end position="151"/>
    </location>
</feature>
<comment type="subcellular location">
    <subcellularLocation>
        <location evidence="1">Membrane</location>
        <topology evidence="1">Multi-pass membrane protein</topology>
    </subcellularLocation>
</comment>
<reference evidence="7 8" key="1">
    <citation type="submission" date="2018-08" db="EMBL/GenBank/DDBJ databases">
        <title>Lysobacter weifangensis sp. nov., a new member of the family 'Xanthomonadaceae', isolated from soil in a farmland.</title>
        <authorList>
            <person name="Zhao H."/>
        </authorList>
    </citation>
    <scope>NUCLEOTIDE SEQUENCE [LARGE SCALE GENOMIC DNA]</scope>
    <source>
        <strain evidence="7 8">WF-2</strain>
    </source>
</reference>
<comment type="caution">
    <text evidence="7">The sequence shown here is derived from an EMBL/GenBank/DDBJ whole genome shotgun (WGS) entry which is preliminary data.</text>
</comment>
<evidence type="ECO:0000313" key="7">
    <source>
        <dbReference type="EMBL" id="RFP59794.1"/>
    </source>
</evidence>
<feature type="transmembrane region" description="Helical" evidence="6">
    <location>
        <begin position="188"/>
        <end position="205"/>
    </location>
</feature>
<dbReference type="EMBL" id="QVPD01000010">
    <property type="protein sequence ID" value="RFP59794.1"/>
    <property type="molecule type" value="Genomic_DNA"/>
</dbReference>
<dbReference type="Pfam" id="PF03741">
    <property type="entry name" value="TerC"/>
    <property type="match status" value="1"/>
</dbReference>
<dbReference type="GO" id="GO:0016020">
    <property type="term" value="C:membrane"/>
    <property type="evidence" value="ECO:0007669"/>
    <property type="project" value="UniProtKB-SubCell"/>
</dbReference>
<sequence>MSLAMLADPQTWILLVTLSSIEIVLGIDNLVFISIAVSRLPPATRERARKFGIAAACVTRIALLLTLAYLAHMKQDLFVVYGHGFSVRDLVLLLGGIFLVFKGVMEIRDQVLGEPESEDIHTKPANSFAAVIAQIAVIDIVFSLDSVIAAVGMADQYVAVMVAAILLAVAVMLLAAQPLGHFIDNNPTIKMLALAFIVLIGAYLVVEGLEIHVPKGYIYGSMGFSAMVEGLNLWAKRRARLRLQED</sequence>
<dbReference type="PANTHER" id="PTHR30238:SF4">
    <property type="entry name" value="SLL1022 PROTEIN"/>
    <property type="match status" value="1"/>
</dbReference>
<keyword evidence="8" id="KW-1185">Reference proteome</keyword>
<keyword evidence="5 6" id="KW-0472">Membrane</keyword>
<evidence type="ECO:0000256" key="4">
    <source>
        <dbReference type="ARBA" id="ARBA00022989"/>
    </source>
</evidence>
<evidence type="ECO:0000256" key="1">
    <source>
        <dbReference type="ARBA" id="ARBA00004141"/>
    </source>
</evidence>
<gene>
    <name evidence="7" type="ORF">D0Y53_09790</name>
</gene>
<protein>
    <submittedName>
        <fullName evidence="7">TerC family protein</fullName>
    </submittedName>
</protein>
<comment type="similarity">
    <text evidence="2">Belongs to the TerC family.</text>
</comment>
<proteinExistence type="inferred from homology"/>